<reference evidence="1" key="3">
    <citation type="submission" date="2025-08" db="UniProtKB">
        <authorList>
            <consortium name="Ensembl"/>
        </authorList>
    </citation>
    <scope>IDENTIFICATION</scope>
</reference>
<name>H2Y1U0_CIOIN</name>
<reference evidence="1" key="2">
    <citation type="journal article" date="2008" name="Genome Biol.">
        <title>Improved genome assembly and evidence-based global gene model set for the chordate Ciona intestinalis: new insight into intron and operon populations.</title>
        <authorList>
            <person name="Satou Y."/>
            <person name="Mineta K."/>
            <person name="Ogasawara M."/>
            <person name="Sasakura Y."/>
            <person name="Shoguchi E."/>
            <person name="Ueno K."/>
            <person name="Yamada L."/>
            <person name="Matsumoto J."/>
            <person name="Wasserscheid J."/>
            <person name="Dewar K."/>
            <person name="Wiley G.B."/>
            <person name="Macmil S.L."/>
            <person name="Roe B.A."/>
            <person name="Zeller R.W."/>
            <person name="Hastings K.E."/>
            <person name="Lemaire P."/>
            <person name="Lindquist E."/>
            <person name="Endo T."/>
            <person name="Hotta K."/>
            <person name="Inaba K."/>
        </authorList>
    </citation>
    <scope>NUCLEOTIDE SEQUENCE [LARGE SCALE GENOMIC DNA]</scope>
    <source>
        <strain evidence="1">wild type</strain>
    </source>
</reference>
<dbReference type="AlphaFoldDB" id="H2Y1U0"/>
<keyword evidence="2" id="KW-1185">Reference proteome</keyword>
<protein>
    <submittedName>
        <fullName evidence="1">Uncharacterized protein</fullName>
    </submittedName>
</protein>
<proteinExistence type="predicted"/>
<evidence type="ECO:0000313" key="1">
    <source>
        <dbReference type="Ensembl" id="ENSCINP00000035874.1"/>
    </source>
</evidence>
<organism evidence="1 2">
    <name type="scientific">Ciona intestinalis</name>
    <name type="common">Transparent sea squirt</name>
    <name type="synonym">Ascidia intestinalis</name>
    <dbReference type="NCBI Taxonomy" id="7719"/>
    <lineage>
        <taxon>Eukaryota</taxon>
        <taxon>Metazoa</taxon>
        <taxon>Chordata</taxon>
        <taxon>Tunicata</taxon>
        <taxon>Ascidiacea</taxon>
        <taxon>Phlebobranchia</taxon>
        <taxon>Cionidae</taxon>
        <taxon>Ciona</taxon>
    </lineage>
</organism>
<dbReference type="EMBL" id="EAAA01000170">
    <property type="status" value="NOT_ANNOTATED_CDS"/>
    <property type="molecule type" value="Genomic_DNA"/>
</dbReference>
<accession>H2Y1U0</accession>
<reference evidence="2" key="1">
    <citation type="journal article" date="2002" name="Science">
        <title>The draft genome of Ciona intestinalis: insights into chordate and vertebrate origins.</title>
        <authorList>
            <person name="Dehal P."/>
            <person name="Satou Y."/>
            <person name="Campbell R.K."/>
            <person name="Chapman J."/>
            <person name="Degnan B."/>
            <person name="De Tomaso A."/>
            <person name="Davidson B."/>
            <person name="Di Gregorio A."/>
            <person name="Gelpke M."/>
            <person name="Goodstein D.M."/>
            <person name="Harafuji N."/>
            <person name="Hastings K.E."/>
            <person name="Ho I."/>
            <person name="Hotta K."/>
            <person name="Huang W."/>
            <person name="Kawashima T."/>
            <person name="Lemaire P."/>
            <person name="Martinez D."/>
            <person name="Meinertzhagen I.A."/>
            <person name="Necula S."/>
            <person name="Nonaka M."/>
            <person name="Putnam N."/>
            <person name="Rash S."/>
            <person name="Saiga H."/>
            <person name="Satake M."/>
            <person name="Terry A."/>
            <person name="Yamada L."/>
            <person name="Wang H.G."/>
            <person name="Awazu S."/>
            <person name="Azumi K."/>
            <person name="Boore J."/>
            <person name="Branno M."/>
            <person name="Chin-Bow S."/>
            <person name="DeSantis R."/>
            <person name="Doyle S."/>
            <person name="Francino P."/>
            <person name="Keys D.N."/>
            <person name="Haga S."/>
            <person name="Hayashi H."/>
            <person name="Hino K."/>
            <person name="Imai K.S."/>
            <person name="Inaba K."/>
            <person name="Kano S."/>
            <person name="Kobayashi K."/>
            <person name="Kobayashi M."/>
            <person name="Lee B.I."/>
            <person name="Makabe K.W."/>
            <person name="Manohar C."/>
            <person name="Matassi G."/>
            <person name="Medina M."/>
            <person name="Mochizuki Y."/>
            <person name="Mount S."/>
            <person name="Morishita T."/>
            <person name="Miura S."/>
            <person name="Nakayama A."/>
            <person name="Nishizaka S."/>
            <person name="Nomoto H."/>
            <person name="Ohta F."/>
            <person name="Oishi K."/>
            <person name="Rigoutsos I."/>
            <person name="Sano M."/>
            <person name="Sasaki A."/>
            <person name="Sasakura Y."/>
            <person name="Shoguchi E."/>
            <person name="Shin-i T."/>
            <person name="Spagnuolo A."/>
            <person name="Stainier D."/>
            <person name="Suzuki M.M."/>
            <person name="Tassy O."/>
            <person name="Takatori N."/>
            <person name="Tokuoka M."/>
            <person name="Yagi K."/>
            <person name="Yoshizaki F."/>
            <person name="Wada S."/>
            <person name="Zhang C."/>
            <person name="Hyatt P.D."/>
            <person name="Larimer F."/>
            <person name="Detter C."/>
            <person name="Doggett N."/>
            <person name="Glavina T."/>
            <person name="Hawkins T."/>
            <person name="Richardson P."/>
            <person name="Lucas S."/>
            <person name="Kohara Y."/>
            <person name="Levine M."/>
            <person name="Satoh N."/>
            <person name="Rokhsar D.S."/>
        </authorList>
    </citation>
    <scope>NUCLEOTIDE SEQUENCE [LARGE SCALE GENOMIC DNA]</scope>
</reference>
<dbReference type="HOGENOM" id="CLU_3031621_0_0_1"/>
<reference evidence="1" key="4">
    <citation type="submission" date="2025-09" db="UniProtKB">
        <authorList>
            <consortium name="Ensembl"/>
        </authorList>
    </citation>
    <scope>IDENTIFICATION</scope>
</reference>
<sequence>MCPAKVNAGSIGCFFCSLLHDVKPSLSPTWVLSLTPHHHYPHHSHPQELCYSCSN</sequence>
<evidence type="ECO:0000313" key="2">
    <source>
        <dbReference type="Proteomes" id="UP000008144"/>
    </source>
</evidence>
<dbReference type="Proteomes" id="UP000008144">
    <property type="component" value="Chromosome 1"/>
</dbReference>
<dbReference type="InParanoid" id="H2Y1U0"/>
<dbReference type="Ensembl" id="ENSCINT00000032638.1">
    <property type="protein sequence ID" value="ENSCINP00000035874.1"/>
    <property type="gene ID" value="ENSCING00000019666.1"/>
</dbReference>